<dbReference type="SUPFAM" id="SSF50692">
    <property type="entry name" value="ADC-like"/>
    <property type="match status" value="1"/>
</dbReference>
<dbReference type="GO" id="GO:0097352">
    <property type="term" value="P:autophagosome maturation"/>
    <property type="evidence" value="ECO:0007669"/>
    <property type="project" value="TreeGrafter"/>
</dbReference>
<dbReference type="SMART" id="SM01072">
    <property type="entry name" value="CDC48_2"/>
    <property type="match status" value="1"/>
</dbReference>
<dbReference type="NCBIfam" id="TIGR01243">
    <property type="entry name" value="CDC48"/>
    <property type="match status" value="1"/>
</dbReference>
<evidence type="ECO:0000313" key="8">
    <source>
        <dbReference type="Proteomes" id="UP000054498"/>
    </source>
</evidence>
<dbReference type="InterPro" id="IPR005938">
    <property type="entry name" value="AAA_ATPase_CDC48"/>
</dbReference>
<feature type="domain" description="AAA+ ATPase" evidence="4">
    <location>
        <begin position="247"/>
        <end position="383"/>
    </location>
</feature>
<keyword evidence="7" id="KW-0378">Hydrolase</keyword>
<dbReference type="InterPro" id="IPR003959">
    <property type="entry name" value="ATPase_AAA_core"/>
</dbReference>
<dbReference type="FunFam" id="3.40.50.300:FF:000048">
    <property type="entry name" value="Transitional endoplasmic reticulum ATPase"/>
    <property type="match status" value="1"/>
</dbReference>
<dbReference type="Gene3D" id="3.10.330.10">
    <property type="match status" value="1"/>
</dbReference>
<keyword evidence="8" id="KW-1185">Reference proteome</keyword>
<protein>
    <submittedName>
        <fullName evidence="7">Transitional endoplasmic reticulum ATPase</fullName>
        <ecNumber evidence="7">3.6.1.3</ecNumber>
    </submittedName>
</protein>
<dbReference type="GO" id="GO:0005634">
    <property type="term" value="C:nucleus"/>
    <property type="evidence" value="ECO:0007669"/>
    <property type="project" value="TreeGrafter"/>
</dbReference>
<dbReference type="InterPro" id="IPR003593">
    <property type="entry name" value="AAA+_ATPase"/>
</dbReference>
<dbReference type="CDD" id="cd19519">
    <property type="entry name" value="RecA-like_CDC48_r1-like"/>
    <property type="match status" value="1"/>
</dbReference>
<feature type="domain" description="CDC48" evidence="5">
    <location>
        <begin position="136"/>
        <end position="202"/>
    </location>
</feature>
<dbReference type="SUPFAM" id="SSF52540">
    <property type="entry name" value="P-loop containing nucleoside triphosphate hydrolases"/>
    <property type="match status" value="2"/>
</dbReference>
<feature type="region of interest" description="Disordered" evidence="3">
    <location>
        <begin position="1"/>
        <end position="21"/>
    </location>
</feature>
<dbReference type="RefSeq" id="XP_013905124.1">
    <property type="nucleotide sequence ID" value="XM_014049670.1"/>
</dbReference>
<dbReference type="CDD" id="cd19528">
    <property type="entry name" value="RecA-like_CDC48_r2-like"/>
    <property type="match status" value="1"/>
</dbReference>
<feature type="non-terminal residue" evidence="7">
    <location>
        <position position="736"/>
    </location>
</feature>
<evidence type="ECO:0000256" key="1">
    <source>
        <dbReference type="ARBA" id="ARBA00022741"/>
    </source>
</evidence>
<dbReference type="PANTHER" id="PTHR23077">
    <property type="entry name" value="AAA-FAMILY ATPASE"/>
    <property type="match status" value="1"/>
</dbReference>
<dbReference type="Pfam" id="PF00004">
    <property type="entry name" value="AAA"/>
    <property type="match status" value="2"/>
</dbReference>
<organism evidence="7 8">
    <name type="scientific">Monoraphidium neglectum</name>
    <dbReference type="NCBI Taxonomy" id="145388"/>
    <lineage>
        <taxon>Eukaryota</taxon>
        <taxon>Viridiplantae</taxon>
        <taxon>Chlorophyta</taxon>
        <taxon>core chlorophytes</taxon>
        <taxon>Chlorophyceae</taxon>
        <taxon>CS clade</taxon>
        <taxon>Sphaeropleales</taxon>
        <taxon>Selenastraceae</taxon>
        <taxon>Monoraphidium</taxon>
    </lineage>
</organism>
<evidence type="ECO:0000313" key="7">
    <source>
        <dbReference type="EMBL" id="KIZ06105.1"/>
    </source>
</evidence>
<dbReference type="FunFam" id="2.40.40.20:FF:000003">
    <property type="entry name" value="Transitional endoplasmic reticulum ATPase"/>
    <property type="match status" value="1"/>
</dbReference>
<dbReference type="InterPro" id="IPR009010">
    <property type="entry name" value="Asp_de-COase-like_dom_sf"/>
</dbReference>
<sequence>MADEAGPSDPHAVVSDPSKKKDFSTAILERKKSPNRLVVDEAVNDDNSVVALHPTTMEKLQLFRGDTVLLKGKKRRDTVCIVLADETVDETKIRINKVVRKNLRVRLGDIVSVHQCTDVKYGKRVHVLPIDDTIEGITGNLFDSFLKPYFLEAYRPVRKGDTFLARGGMRSVEFKVVETDPGEYCIVAPDTEIFCEGEPIKREDEEKLDEVGYDDVGGVRKQMAQIRELVELPLRHPMLFKTIGVKPPKGILLYGPPGSGKTLIARAVANETGAFFVIVNGPEIMSKLAGESESNLRKVFQEAEKNAPSIIFIDEIDSIAPKRDKTQGEVERRIVSQLLTLMDGLKSRSHVIVIAATNRPNTIDAALRRFGRFDREIDIGVPDETGRLEVLRIHTKNMKLADEVDLEAIARDTHGYVGADLAALCTEAALQCIREKMDVIDLEDDNIDAEVLASMAVTQDHFKTALGMSNPSALRETVVEVPNTTWEDIGGLEGVKRELQELIQYPVEHPEKFEKFGMAPSKGVLFYGPPGCGKTLLAKAIANECQANFISIKGPELLTMWFGESEANVREIFDKARGSAPCVLFFDELDSIAVQRGSSSGDAGGAADRVLNQLLTEMDGMNSKKTVFIIGATNRPDIIDPALLRPGRLDQLIYIPLPDDKSRAQIFKSVLRKSPIAPDVEFDTLVRFTHGFSGADITEICQRACKTAIRENIEKDLERARRRAENPDLMEDDVDE</sequence>
<dbReference type="Gene3D" id="2.40.40.20">
    <property type="match status" value="1"/>
</dbReference>
<dbReference type="Pfam" id="PF17862">
    <property type="entry name" value="AAA_lid_3"/>
    <property type="match status" value="2"/>
</dbReference>
<keyword evidence="1" id="KW-0547">Nucleotide-binding</keyword>
<name>A0A0D2MU93_9CHLO</name>
<dbReference type="FunFam" id="3.40.50.300:FF:000012">
    <property type="entry name" value="Transitional endoplasmic reticulum ATPase"/>
    <property type="match status" value="1"/>
</dbReference>
<dbReference type="STRING" id="145388.A0A0D2MU93"/>
<dbReference type="InterPro" id="IPR041569">
    <property type="entry name" value="AAA_lid_3"/>
</dbReference>
<dbReference type="GO" id="GO:0030970">
    <property type="term" value="P:retrograde protein transport, ER to cytosol"/>
    <property type="evidence" value="ECO:0007669"/>
    <property type="project" value="TreeGrafter"/>
</dbReference>
<dbReference type="GO" id="GO:0034098">
    <property type="term" value="C:VCP-NPL4-UFD1 AAA ATPase complex"/>
    <property type="evidence" value="ECO:0007669"/>
    <property type="project" value="TreeGrafter"/>
</dbReference>
<dbReference type="GO" id="GO:0005829">
    <property type="term" value="C:cytosol"/>
    <property type="evidence" value="ECO:0007669"/>
    <property type="project" value="TreeGrafter"/>
</dbReference>
<dbReference type="GO" id="GO:0016887">
    <property type="term" value="F:ATP hydrolysis activity"/>
    <property type="evidence" value="ECO:0007669"/>
    <property type="project" value="InterPro"/>
</dbReference>
<dbReference type="GeneID" id="25734721"/>
<dbReference type="Proteomes" id="UP000054498">
    <property type="component" value="Unassembled WGS sequence"/>
</dbReference>
<dbReference type="GO" id="GO:0051228">
    <property type="term" value="P:mitotic spindle disassembly"/>
    <property type="evidence" value="ECO:0007669"/>
    <property type="project" value="TreeGrafter"/>
</dbReference>
<dbReference type="Pfam" id="PF02933">
    <property type="entry name" value="CDC48_2"/>
    <property type="match status" value="1"/>
</dbReference>
<dbReference type="InterPro" id="IPR003338">
    <property type="entry name" value="CDC4_N-term_subdom"/>
</dbReference>
<evidence type="ECO:0000259" key="6">
    <source>
        <dbReference type="SMART" id="SM01073"/>
    </source>
</evidence>
<keyword evidence="2" id="KW-0067">ATP-binding</keyword>
<dbReference type="PANTHER" id="PTHR23077:SF171">
    <property type="entry name" value="NUCLEAR VALOSIN-CONTAINING PROTEIN-LIKE"/>
    <property type="match status" value="1"/>
</dbReference>
<evidence type="ECO:0000259" key="5">
    <source>
        <dbReference type="SMART" id="SM01072"/>
    </source>
</evidence>
<dbReference type="KEGG" id="mng:MNEG_1843"/>
<dbReference type="SMART" id="SM01073">
    <property type="entry name" value="CDC48_N"/>
    <property type="match status" value="1"/>
</dbReference>
<gene>
    <name evidence="7" type="ORF">MNEG_1843</name>
</gene>
<dbReference type="Gene3D" id="1.10.8.60">
    <property type="match status" value="2"/>
</dbReference>
<dbReference type="PROSITE" id="PS00674">
    <property type="entry name" value="AAA"/>
    <property type="match status" value="2"/>
</dbReference>
<dbReference type="Pfam" id="PF02359">
    <property type="entry name" value="CDC48_N"/>
    <property type="match status" value="1"/>
</dbReference>
<dbReference type="Gene3D" id="3.40.50.300">
    <property type="entry name" value="P-loop containing nucleotide triphosphate hydrolases"/>
    <property type="match status" value="2"/>
</dbReference>
<dbReference type="InterPro" id="IPR027417">
    <property type="entry name" value="P-loop_NTPase"/>
</dbReference>
<evidence type="ECO:0000256" key="2">
    <source>
        <dbReference type="ARBA" id="ARBA00022840"/>
    </source>
</evidence>
<feature type="domain" description="CDC48 N-terminal subdomain" evidence="6">
    <location>
        <begin position="36"/>
        <end position="119"/>
    </location>
</feature>
<dbReference type="FunFam" id="3.10.330.10:FF:000001">
    <property type="entry name" value="Cell division control 48"/>
    <property type="match status" value="1"/>
</dbReference>
<feature type="domain" description="AAA+ ATPase" evidence="4">
    <location>
        <begin position="520"/>
        <end position="659"/>
    </location>
</feature>
<dbReference type="InterPro" id="IPR029067">
    <property type="entry name" value="CDC48_domain_2-like_sf"/>
</dbReference>
<dbReference type="InterPro" id="IPR004201">
    <property type="entry name" value="Cdc48_dom2"/>
</dbReference>
<dbReference type="EMBL" id="KK100413">
    <property type="protein sequence ID" value="KIZ06105.1"/>
    <property type="molecule type" value="Genomic_DNA"/>
</dbReference>
<dbReference type="SMART" id="SM00382">
    <property type="entry name" value="AAA"/>
    <property type="match status" value="2"/>
</dbReference>
<dbReference type="AlphaFoldDB" id="A0A0D2MU93"/>
<dbReference type="SUPFAM" id="SSF54585">
    <property type="entry name" value="Cdc48 domain 2-like"/>
    <property type="match status" value="1"/>
</dbReference>
<accession>A0A0D2MU93</accession>
<dbReference type="FunFam" id="1.10.8.60:FF:000004">
    <property type="entry name" value="Cell division control 48"/>
    <property type="match status" value="1"/>
</dbReference>
<dbReference type="EC" id="3.6.1.3" evidence="7"/>
<dbReference type="OrthoDB" id="27435at2759"/>
<dbReference type="InterPro" id="IPR003960">
    <property type="entry name" value="ATPase_AAA_CS"/>
</dbReference>
<evidence type="ECO:0000259" key="4">
    <source>
        <dbReference type="SMART" id="SM00382"/>
    </source>
</evidence>
<dbReference type="GO" id="GO:0005524">
    <property type="term" value="F:ATP binding"/>
    <property type="evidence" value="ECO:0007669"/>
    <property type="project" value="UniProtKB-KW"/>
</dbReference>
<reference evidence="7 8" key="1">
    <citation type="journal article" date="2013" name="BMC Genomics">
        <title>Reconstruction of the lipid metabolism for the microalga Monoraphidium neglectum from its genome sequence reveals characteristics suitable for biofuel production.</title>
        <authorList>
            <person name="Bogen C."/>
            <person name="Al-Dilaimi A."/>
            <person name="Albersmeier A."/>
            <person name="Wichmann J."/>
            <person name="Grundmann M."/>
            <person name="Rupp O."/>
            <person name="Lauersen K.J."/>
            <person name="Blifernez-Klassen O."/>
            <person name="Kalinowski J."/>
            <person name="Goesmann A."/>
            <person name="Mussgnug J.H."/>
            <person name="Kruse O."/>
        </authorList>
    </citation>
    <scope>NUCLEOTIDE SEQUENCE [LARGE SCALE GENOMIC DNA]</scope>
    <source>
        <strain evidence="7 8">SAG 48.87</strain>
    </source>
</reference>
<proteinExistence type="predicted"/>
<dbReference type="GO" id="GO:0031593">
    <property type="term" value="F:polyubiquitin modification-dependent protein binding"/>
    <property type="evidence" value="ECO:0007669"/>
    <property type="project" value="TreeGrafter"/>
</dbReference>
<dbReference type="InterPro" id="IPR050168">
    <property type="entry name" value="AAA_ATPase_domain"/>
</dbReference>
<evidence type="ECO:0000256" key="3">
    <source>
        <dbReference type="SAM" id="MobiDB-lite"/>
    </source>
</evidence>